<gene>
    <name evidence="3" type="ORF">DES53_106310</name>
</gene>
<feature type="region of interest" description="Disordered" evidence="1">
    <location>
        <begin position="448"/>
        <end position="471"/>
    </location>
</feature>
<dbReference type="Proteomes" id="UP000253426">
    <property type="component" value="Unassembled WGS sequence"/>
</dbReference>
<dbReference type="AlphaFoldDB" id="A0A366HIQ7"/>
<protein>
    <recommendedName>
        <fullName evidence="2">DUF4350 domain-containing protein</fullName>
    </recommendedName>
</protein>
<evidence type="ECO:0000259" key="2">
    <source>
        <dbReference type="Pfam" id="PF14258"/>
    </source>
</evidence>
<dbReference type="RefSeq" id="WP_113959718.1">
    <property type="nucleotide sequence ID" value="NZ_QNRR01000006.1"/>
</dbReference>
<feature type="domain" description="DUF4350" evidence="2">
    <location>
        <begin position="44"/>
        <end position="302"/>
    </location>
</feature>
<feature type="compositionally biased region" description="Basic and acidic residues" evidence="1">
    <location>
        <begin position="132"/>
        <end position="144"/>
    </location>
</feature>
<dbReference type="OrthoDB" id="5393446at2"/>
<organism evidence="3 4">
    <name type="scientific">Roseimicrobium gellanilyticum</name>
    <dbReference type="NCBI Taxonomy" id="748857"/>
    <lineage>
        <taxon>Bacteria</taxon>
        <taxon>Pseudomonadati</taxon>
        <taxon>Verrucomicrobiota</taxon>
        <taxon>Verrucomicrobiia</taxon>
        <taxon>Verrucomicrobiales</taxon>
        <taxon>Verrucomicrobiaceae</taxon>
        <taxon>Roseimicrobium</taxon>
    </lineage>
</organism>
<keyword evidence="4" id="KW-1185">Reference proteome</keyword>
<sequence>MRRSPAASLAILIGLVLLAAWAFNMLLGKRFAGGDIYAPGSSLRADPLGAKALHDSLNRVSGVRAERNFRDLDKLKGAHDKTLLCLMVTPDAFADGEDVDGEAILRFANEGGRVVIAMQGQKSDWDTVMDSAEERREENAERRREERKKRSKKKPASEQKKQDEKEKKESPKEKEESPATDKDSEDKDDYIRPRKSLRTMLGVAVEQENFVMTPGGALELKTPMGVGVEQDTLPEWHTRTSIKIDDVAREKWKALGLLGQDVVLASRATEAGGSIILATDSYFLTNEALYREPSTRFLSWLLGPAQTVIFEETHLGTLEKPGVMTLARRHRLHGLFFGGMLLFALFVWRSSMSLVPTRDDDAPSRTVAGRGATAGLVSLLRRGIPSAQVLRRGLEVWEHGSRQRSPAMQARIDQARQHLPSTEATRVPGGALRSIYRLMCDMLNPRATTSSAAPSLPSSLSKSDNSSRSNS</sequence>
<evidence type="ECO:0000256" key="1">
    <source>
        <dbReference type="SAM" id="MobiDB-lite"/>
    </source>
</evidence>
<accession>A0A366HIQ7</accession>
<evidence type="ECO:0000313" key="3">
    <source>
        <dbReference type="EMBL" id="RBP42601.1"/>
    </source>
</evidence>
<feature type="region of interest" description="Disordered" evidence="1">
    <location>
        <begin position="126"/>
        <end position="193"/>
    </location>
</feature>
<dbReference type="InterPro" id="IPR025646">
    <property type="entry name" value="DUF4350"/>
</dbReference>
<evidence type="ECO:0000313" key="4">
    <source>
        <dbReference type="Proteomes" id="UP000253426"/>
    </source>
</evidence>
<proteinExistence type="predicted"/>
<dbReference type="EMBL" id="QNRR01000006">
    <property type="protein sequence ID" value="RBP42601.1"/>
    <property type="molecule type" value="Genomic_DNA"/>
</dbReference>
<feature type="compositionally biased region" description="Basic residues" evidence="1">
    <location>
        <begin position="145"/>
        <end position="154"/>
    </location>
</feature>
<comment type="caution">
    <text evidence="3">The sequence shown here is derived from an EMBL/GenBank/DDBJ whole genome shotgun (WGS) entry which is preliminary data.</text>
</comment>
<dbReference type="Pfam" id="PF14258">
    <property type="entry name" value="DUF4350"/>
    <property type="match status" value="1"/>
</dbReference>
<feature type="compositionally biased region" description="Basic and acidic residues" evidence="1">
    <location>
        <begin position="155"/>
        <end position="192"/>
    </location>
</feature>
<name>A0A366HIQ7_9BACT</name>
<reference evidence="3 4" key="1">
    <citation type="submission" date="2018-06" db="EMBL/GenBank/DDBJ databases">
        <title>Genomic Encyclopedia of Type Strains, Phase IV (KMG-IV): sequencing the most valuable type-strain genomes for metagenomic binning, comparative biology and taxonomic classification.</title>
        <authorList>
            <person name="Goeker M."/>
        </authorList>
    </citation>
    <scope>NUCLEOTIDE SEQUENCE [LARGE SCALE GENOMIC DNA]</scope>
    <source>
        <strain evidence="3 4">DSM 25532</strain>
    </source>
</reference>